<reference evidence="1" key="1">
    <citation type="submission" date="2024-06" db="EMBL/GenBank/DDBJ databases">
        <title>Complete genome of Salinicola endophyticus HNIBRBA4755.</title>
        <authorList>
            <person name="Shin S.Y."/>
            <person name="Kang H."/>
            <person name="Song J."/>
        </authorList>
    </citation>
    <scope>NUCLEOTIDE SEQUENCE</scope>
    <source>
        <strain evidence="1">HNIBRBA4755</strain>
    </source>
</reference>
<dbReference type="RefSeq" id="WP_353981677.1">
    <property type="nucleotide sequence ID" value="NZ_CP159578.1"/>
</dbReference>
<accession>A0AB74UI17</accession>
<proteinExistence type="predicted"/>
<protein>
    <submittedName>
        <fullName evidence="1">Uncharacterized protein</fullName>
    </submittedName>
</protein>
<evidence type="ECO:0000313" key="1">
    <source>
        <dbReference type="EMBL" id="XCJ80867.1"/>
    </source>
</evidence>
<gene>
    <name evidence="1" type="ORF">ABV408_06680</name>
</gene>
<sequence>MEMYNGNAVQHTLYAIFANGAYWGTWDAENAEQALRDAAGEVGTDGVTEGLEAFEITAQEHKEVEEWWEDGADAATTPACVEH</sequence>
<organism evidence="1">
    <name type="scientific">Salinicola endophyticus</name>
    <dbReference type="NCBI Taxonomy" id="1949083"/>
    <lineage>
        <taxon>Bacteria</taxon>
        <taxon>Pseudomonadati</taxon>
        <taxon>Pseudomonadota</taxon>
        <taxon>Gammaproteobacteria</taxon>
        <taxon>Oceanospirillales</taxon>
        <taxon>Halomonadaceae</taxon>
        <taxon>Salinicola</taxon>
    </lineage>
</organism>
<name>A0AB74UI17_9GAMM</name>
<dbReference type="AlphaFoldDB" id="A0AB74UI17"/>
<dbReference type="EMBL" id="CP159578">
    <property type="protein sequence ID" value="XCJ80867.1"/>
    <property type="molecule type" value="Genomic_DNA"/>
</dbReference>